<dbReference type="InterPro" id="IPR035987">
    <property type="entry name" value="Ribosomal_uS8_sf"/>
</dbReference>
<evidence type="ECO:0000256" key="2">
    <source>
        <dbReference type="ARBA" id="ARBA00022980"/>
    </source>
</evidence>
<evidence type="ECO:0000256" key="3">
    <source>
        <dbReference type="ARBA" id="ARBA00023274"/>
    </source>
</evidence>
<comment type="function">
    <text evidence="4">One of the primary rRNA binding proteins, it binds directly to 16S rRNA central domain where it helps coordinate assembly of the platform of the 30S subunit.</text>
</comment>
<dbReference type="AlphaFoldDB" id="A0A0S2LNN0"/>
<comment type="subunit">
    <text evidence="4">Part of the 30S ribosomal subunit.</text>
</comment>
<name>A0A0S2LNN0_JENMI</name>
<dbReference type="GO" id="GO:0003735">
    <property type="term" value="F:structural constituent of ribosome"/>
    <property type="evidence" value="ECO:0007669"/>
    <property type="project" value="InterPro"/>
</dbReference>
<dbReference type="InterPro" id="IPR047863">
    <property type="entry name" value="Ribosomal_uS8_CS"/>
</dbReference>
<dbReference type="Pfam" id="PF00410">
    <property type="entry name" value="Ribosomal_S8"/>
    <property type="match status" value="1"/>
</dbReference>
<keyword evidence="3 4" id="KW-0687">Ribonucleoprotein</keyword>
<dbReference type="GO" id="GO:1990904">
    <property type="term" value="C:ribonucleoprotein complex"/>
    <property type="evidence" value="ECO:0007669"/>
    <property type="project" value="UniProtKB-KW"/>
</dbReference>
<dbReference type="InterPro" id="IPR000630">
    <property type="entry name" value="Ribosomal_uS8"/>
</dbReference>
<keyword evidence="4" id="KW-0699">rRNA-binding</keyword>
<keyword evidence="6" id="KW-0934">Plastid</keyword>
<dbReference type="SUPFAM" id="SSF56047">
    <property type="entry name" value="Ribosomal protein S8"/>
    <property type="match status" value="1"/>
</dbReference>
<gene>
    <name evidence="4 6" type="primary">rps8</name>
</gene>
<dbReference type="PROSITE" id="PS00053">
    <property type="entry name" value="RIBOSOMAL_S8"/>
    <property type="match status" value="1"/>
</dbReference>
<dbReference type="NCBIfam" id="NF001109">
    <property type="entry name" value="PRK00136.1"/>
    <property type="match status" value="1"/>
</dbReference>
<dbReference type="RefSeq" id="YP_009184928.1">
    <property type="nucleotide sequence ID" value="NC_028582.1"/>
</dbReference>
<proteinExistence type="inferred from homology"/>
<geneLocation type="chloroplast" evidence="6"/>
<dbReference type="GO" id="GO:0005840">
    <property type="term" value="C:ribosome"/>
    <property type="evidence" value="ECO:0007669"/>
    <property type="project" value="UniProtKB-KW"/>
</dbReference>
<protein>
    <recommendedName>
        <fullName evidence="4">Small ribosomal subunit protein uS8c</fullName>
    </recommendedName>
</protein>
<comment type="similarity">
    <text evidence="1 4 5">Belongs to the universal ribosomal protein uS8 family.</text>
</comment>
<dbReference type="PANTHER" id="PTHR11758">
    <property type="entry name" value="40S RIBOSOMAL PROTEIN S15A"/>
    <property type="match status" value="1"/>
</dbReference>
<dbReference type="Gene3D" id="3.30.1370.30">
    <property type="match status" value="1"/>
</dbReference>
<evidence type="ECO:0000256" key="5">
    <source>
        <dbReference type="RuleBase" id="RU003660"/>
    </source>
</evidence>
<keyword evidence="4" id="KW-0694">RNA-binding</keyword>
<evidence type="ECO:0000256" key="4">
    <source>
        <dbReference type="HAMAP-Rule" id="MF_01302"/>
    </source>
</evidence>
<evidence type="ECO:0000313" key="6">
    <source>
        <dbReference type="EMBL" id="ALO62991.1"/>
    </source>
</evidence>
<dbReference type="GO" id="GO:0009507">
    <property type="term" value="C:chloroplast"/>
    <property type="evidence" value="ECO:0007669"/>
    <property type="project" value="UniProtKB-SubCell"/>
</dbReference>
<dbReference type="GO" id="GO:0019843">
    <property type="term" value="F:rRNA binding"/>
    <property type="evidence" value="ECO:0007669"/>
    <property type="project" value="UniProtKB-UniRule"/>
</dbReference>
<keyword evidence="2 4" id="KW-0689">Ribosomal protein</keyword>
<dbReference type="GeneID" id="26378680"/>
<organism evidence="6">
    <name type="scientific">Jenufa minuta</name>
    <name type="common">Green alga</name>
    <dbReference type="NCBI Taxonomy" id="993092"/>
    <lineage>
        <taxon>Eukaryota</taxon>
        <taxon>Viridiplantae</taxon>
        <taxon>Chlorophyta</taxon>
        <taxon>core chlorophytes</taxon>
        <taxon>Chlorophyceae</taxon>
        <taxon>Jenufa</taxon>
    </lineage>
</organism>
<dbReference type="GO" id="GO:0006412">
    <property type="term" value="P:translation"/>
    <property type="evidence" value="ECO:0007669"/>
    <property type="project" value="UniProtKB-UniRule"/>
</dbReference>
<accession>A0A0S2LNN0</accession>
<dbReference type="Gene3D" id="3.30.1490.10">
    <property type="match status" value="1"/>
</dbReference>
<comment type="subcellular location">
    <subcellularLocation>
        <location evidence="4">Plastid</location>
        <location evidence="4">Chloroplast</location>
    </subcellularLocation>
</comment>
<dbReference type="FunFam" id="3.30.1490.10:FF:000001">
    <property type="entry name" value="30S ribosomal protein S8"/>
    <property type="match status" value="1"/>
</dbReference>
<sequence>MVNDSVSDMLTRIRNACLLKKSVVLIPYTRLNQKVAQILEKEGFIHTYQISQTQKFPFLKLRLKYILSNPASINQIKEKKSCITNLKKISKPGLRIYANHKKIPRILGGSGMIILSTPGGLMTDREARVRKTGGELLCSVW</sequence>
<keyword evidence="6" id="KW-0150">Chloroplast</keyword>
<dbReference type="HAMAP" id="MF_01302_B">
    <property type="entry name" value="Ribosomal_uS8_B"/>
    <property type="match status" value="1"/>
</dbReference>
<dbReference type="EMBL" id="KT625414">
    <property type="protein sequence ID" value="ALO62991.1"/>
    <property type="molecule type" value="Genomic_DNA"/>
</dbReference>
<reference evidence="6" key="1">
    <citation type="journal article" date="2015" name="BMC Evol. Biol.">
        <title>Chloroplast phylogenomic analysis of chlorophyte green algae identifies a novel lineage sister to the Sphaeropleales (Chlorophyceae).</title>
        <authorList>
            <person name="Lemieux C."/>
            <person name="Vincent A.T."/>
            <person name="Labarre A."/>
            <person name="Otis C."/>
            <person name="Turmel M."/>
        </authorList>
    </citation>
    <scope>NUCLEOTIDE SEQUENCE</scope>
</reference>
<evidence type="ECO:0000256" key="1">
    <source>
        <dbReference type="ARBA" id="ARBA00006471"/>
    </source>
</evidence>